<dbReference type="SUPFAM" id="SSF55681">
    <property type="entry name" value="Class II aaRS and biotin synthetases"/>
    <property type="match status" value="1"/>
</dbReference>
<dbReference type="GO" id="GO:0004815">
    <property type="term" value="F:aspartate-tRNA ligase activity"/>
    <property type="evidence" value="ECO:0007669"/>
    <property type="project" value="UniProtKB-EC"/>
</dbReference>
<reference evidence="13" key="3">
    <citation type="submission" date="2016-03" db="UniProtKB">
        <authorList>
            <consortium name="EnsemblProtists"/>
        </authorList>
    </citation>
    <scope>IDENTIFICATION</scope>
</reference>
<keyword evidence="9" id="KW-0030">Aminoacyl-tRNA synthetase</keyword>
<dbReference type="eggNOG" id="KOG0556">
    <property type="taxonomic scope" value="Eukaryota"/>
</dbReference>
<feature type="domain" description="Aminoacyl-transfer RNA synthetases class-II family profile" evidence="11">
    <location>
        <begin position="105"/>
        <end position="420"/>
    </location>
</feature>
<evidence type="ECO:0000259" key="11">
    <source>
        <dbReference type="PROSITE" id="PS50862"/>
    </source>
</evidence>
<organism evidence="12">
    <name type="scientific">Guillardia theta (strain CCMP2712)</name>
    <name type="common">Cryptophyte</name>
    <dbReference type="NCBI Taxonomy" id="905079"/>
    <lineage>
        <taxon>Eukaryota</taxon>
        <taxon>Cryptophyceae</taxon>
        <taxon>Pyrenomonadales</taxon>
        <taxon>Geminigeraceae</taxon>
        <taxon>Guillardia</taxon>
    </lineage>
</organism>
<dbReference type="EC" id="6.1.1.12" evidence="3"/>
<evidence type="ECO:0000256" key="6">
    <source>
        <dbReference type="ARBA" id="ARBA00022741"/>
    </source>
</evidence>
<dbReference type="InterPro" id="IPR004364">
    <property type="entry name" value="Aa-tRNA-synt_II"/>
</dbReference>
<dbReference type="PANTHER" id="PTHR43450:SF1">
    <property type="entry name" value="ASPARTATE--TRNA LIGASE, CYTOPLASMIC"/>
    <property type="match status" value="1"/>
</dbReference>
<keyword evidence="14" id="KW-1185">Reference proteome</keyword>
<dbReference type="Proteomes" id="UP000011087">
    <property type="component" value="Unassembled WGS sequence"/>
</dbReference>
<dbReference type="NCBIfam" id="TIGR00458">
    <property type="entry name" value="aspS_nondisc"/>
    <property type="match status" value="1"/>
</dbReference>
<evidence type="ECO:0000256" key="5">
    <source>
        <dbReference type="ARBA" id="ARBA00022598"/>
    </source>
</evidence>
<dbReference type="AlphaFoldDB" id="L1JQY0"/>
<dbReference type="PaxDb" id="55529-EKX50971"/>
<dbReference type="PROSITE" id="PS50862">
    <property type="entry name" value="AA_TRNA_LIGASE_II"/>
    <property type="match status" value="1"/>
</dbReference>
<dbReference type="RefSeq" id="XP_005837951.1">
    <property type="nucleotide sequence ID" value="XM_005837894.1"/>
</dbReference>
<dbReference type="GeneID" id="17307619"/>
<dbReference type="OrthoDB" id="372395at2759"/>
<dbReference type="STRING" id="905079.L1JQY0"/>
<accession>L1JQY0</accession>
<dbReference type="GO" id="GO:0003723">
    <property type="term" value="F:RNA binding"/>
    <property type="evidence" value="ECO:0007669"/>
    <property type="project" value="TreeGrafter"/>
</dbReference>
<keyword evidence="5" id="KW-0436">Ligase</keyword>
<protein>
    <recommendedName>
        <fullName evidence="3">aspartate--tRNA ligase</fullName>
        <ecNumber evidence="3">6.1.1.12</ecNumber>
    </recommendedName>
</protein>
<evidence type="ECO:0000256" key="1">
    <source>
        <dbReference type="ARBA" id="ARBA00004496"/>
    </source>
</evidence>
<evidence type="ECO:0000313" key="14">
    <source>
        <dbReference type="Proteomes" id="UP000011087"/>
    </source>
</evidence>
<dbReference type="GO" id="GO:0005524">
    <property type="term" value="F:ATP binding"/>
    <property type="evidence" value="ECO:0007669"/>
    <property type="project" value="UniProtKB-KW"/>
</dbReference>
<dbReference type="InterPro" id="IPR004523">
    <property type="entry name" value="Asp-tRNA_synthase_2"/>
</dbReference>
<dbReference type="OMA" id="HYSEEVI"/>
<reference evidence="14" key="2">
    <citation type="submission" date="2012-11" db="EMBL/GenBank/DDBJ databases">
        <authorList>
            <person name="Kuo A."/>
            <person name="Curtis B.A."/>
            <person name="Tanifuji G."/>
            <person name="Burki F."/>
            <person name="Gruber A."/>
            <person name="Irimia M."/>
            <person name="Maruyama S."/>
            <person name="Arias M.C."/>
            <person name="Ball S.G."/>
            <person name="Gile G.H."/>
            <person name="Hirakawa Y."/>
            <person name="Hopkins J.F."/>
            <person name="Rensing S.A."/>
            <person name="Schmutz J."/>
            <person name="Symeonidi A."/>
            <person name="Elias M."/>
            <person name="Eveleigh R.J."/>
            <person name="Herman E.K."/>
            <person name="Klute M.J."/>
            <person name="Nakayama T."/>
            <person name="Obornik M."/>
            <person name="Reyes-Prieto A."/>
            <person name="Armbrust E.V."/>
            <person name="Aves S.J."/>
            <person name="Beiko R.G."/>
            <person name="Coutinho P."/>
            <person name="Dacks J.B."/>
            <person name="Durnford D.G."/>
            <person name="Fast N.M."/>
            <person name="Green B.R."/>
            <person name="Grisdale C."/>
            <person name="Hempe F."/>
            <person name="Henrissat B."/>
            <person name="Hoppner M.P."/>
            <person name="Ishida K.-I."/>
            <person name="Kim E."/>
            <person name="Koreny L."/>
            <person name="Kroth P.G."/>
            <person name="Liu Y."/>
            <person name="Malik S.-B."/>
            <person name="Maier U.G."/>
            <person name="McRose D."/>
            <person name="Mock T."/>
            <person name="Neilson J.A."/>
            <person name="Onodera N.T."/>
            <person name="Poole A.M."/>
            <person name="Pritham E.J."/>
            <person name="Richards T.A."/>
            <person name="Rocap G."/>
            <person name="Roy S.W."/>
            <person name="Sarai C."/>
            <person name="Schaack S."/>
            <person name="Shirato S."/>
            <person name="Slamovits C.H."/>
            <person name="Spencer D.F."/>
            <person name="Suzuki S."/>
            <person name="Worden A.Z."/>
            <person name="Zauner S."/>
            <person name="Barry K."/>
            <person name="Bell C."/>
            <person name="Bharti A.K."/>
            <person name="Crow J.A."/>
            <person name="Grimwood J."/>
            <person name="Kramer R."/>
            <person name="Lindquist E."/>
            <person name="Lucas S."/>
            <person name="Salamov A."/>
            <person name="McFadden G.I."/>
            <person name="Lane C.E."/>
            <person name="Keeling P.J."/>
            <person name="Gray M.W."/>
            <person name="Grigoriev I.V."/>
            <person name="Archibald J.M."/>
        </authorList>
    </citation>
    <scope>NUCLEOTIDE SEQUENCE</scope>
    <source>
        <strain evidence="14">CCMP2712</strain>
    </source>
</reference>
<evidence type="ECO:0000256" key="10">
    <source>
        <dbReference type="ARBA" id="ARBA00047904"/>
    </source>
</evidence>
<sequence>MIKFAGSLAKETVVDIKGLIVKAEVKSCTQTDCELSVQRLYVVAKAEVGLPLQIDDASRSEAEIAESERKLAAGEVDGAYVRVGTDTRLDNRVIDMRVPAQNAIFRISSAVCHYFRTALLEKGFVEIHTPKIIAGASEGGAEVFRLKYMENTRFEQPGCLAQSPQLYKQMCIMGDLERVFEVGPVFRAENSHTGRHLTEFTGLDFEMEIKESYREALEVTDEFMVKIFEGIKKNFQHELKIISQQYPFEPMSYNVGPNLRLMYPEGIAMLREAGVKNEDGSELSDFQDISTVQERKLGEMVKNKYGTDFYVLEKFPMEVRPFYTMPCKDDPRYSNSYDVFMRGQEIMSGAQRVHDVELLVEQCKAKGVDPVQHYVDAFRFGAFPHAGGGIGLERVVMLYLGLDNVRKTSLFPRDPTRLTP</sequence>
<proteinExistence type="inferred from homology"/>
<keyword evidence="6" id="KW-0547">Nucleotide-binding</keyword>
<evidence type="ECO:0000256" key="4">
    <source>
        <dbReference type="ARBA" id="ARBA00022490"/>
    </source>
</evidence>
<dbReference type="PRINTS" id="PR01042">
    <property type="entry name" value="TRNASYNTHASP"/>
</dbReference>
<dbReference type="InterPro" id="IPR002312">
    <property type="entry name" value="Asp/Asn-tRNA-synth_IIb"/>
</dbReference>
<dbReference type="KEGG" id="gtt:GUITHDRAFT_66444"/>
<dbReference type="InterPro" id="IPR012340">
    <property type="entry name" value="NA-bd_OB-fold"/>
</dbReference>
<evidence type="ECO:0000256" key="7">
    <source>
        <dbReference type="ARBA" id="ARBA00022840"/>
    </source>
</evidence>
<evidence type="ECO:0000313" key="13">
    <source>
        <dbReference type="EnsemblProtists" id="EKX50971"/>
    </source>
</evidence>
<dbReference type="Gene3D" id="2.40.50.140">
    <property type="entry name" value="Nucleic acid-binding proteins"/>
    <property type="match status" value="1"/>
</dbReference>
<dbReference type="GO" id="GO:0005829">
    <property type="term" value="C:cytosol"/>
    <property type="evidence" value="ECO:0007669"/>
    <property type="project" value="TreeGrafter"/>
</dbReference>
<evidence type="ECO:0000256" key="3">
    <source>
        <dbReference type="ARBA" id="ARBA00012841"/>
    </source>
</evidence>
<gene>
    <name evidence="12" type="ORF">GUITHDRAFT_66444</name>
</gene>
<dbReference type="GO" id="GO:0017101">
    <property type="term" value="C:aminoacyl-tRNA synthetase multienzyme complex"/>
    <property type="evidence" value="ECO:0007669"/>
    <property type="project" value="TreeGrafter"/>
</dbReference>
<name>L1JQY0_GUITC</name>
<comment type="subcellular location">
    <subcellularLocation>
        <location evidence="1">Cytoplasm</location>
    </subcellularLocation>
</comment>
<comment type="similarity">
    <text evidence="2">Belongs to the class-II aminoacyl-tRNA synthetase family. Type 2 subfamily.</text>
</comment>
<keyword evidence="8" id="KW-0648">Protein biosynthesis</keyword>
<evidence type="ECO:0000256" key="9">
    <source>
        <dbReference type="ARBA" id="ARBA00023146"/>
    </source>
</evidence>
<dbReference type="NCBIfam" id="NF003483">
    <property type="entry name" value="PRK05159.1"/>
    <property type="match status" value="1"/>
</dbReference>
<dbReference type="HAMAP" id="MF_02075">
    <property type="entry name" value="Asp_tRNA_synth_type2"/>
    <property type="match status" value="1"/>
</dbReference>
<keyword evidence="7" id="KW-0067">ATP-binding</keyword>
<evidence type="ECO:0000313" key="12">
    <source>
        <dbReference type="EMBL" id="EKX50971.1"/>
    </source>
</evidence>
<dbReference type="HOGENOM" id="CLU_004553_2_1_1"/>
<dbReference type="FunFam" id="3.30.930.10:FF:000013">
    <property type="entry name" value="Aspartate--tRNA ligase, cytoplasmic"/>
    <property type="match status" value="1"/>
</dbReference>
<dbReference type="GO" id="GO:0006422">
    <property type="term" value="P:aspartyl-tRNA aminoacylation"/>
    <property type="evidence" value="ECO:0007669"/>
    <property type="project" value="InterPro"/>
</dbReference>
<dbReference type="Pfam" id="PF00152">
    <property type="entry name" value="tRNA-synt_2"/>
    <property type="match status" value="1"/>
</dbReference>
<evidence type="ECO:0000256" key="8">
    <source>
        <dbReference type="ARBA" id="ARBA00022917"/>
    </source>
</evidence>
<dbReference type="InterPro" id="IPR045864">
    <property type="entry name" value="aa-tRNA-synth_II/BPL/LPL"/>
</dbReference>
<reference evidence="12 14" key="1">
    <citation type="journal article" date="2012" name="Nature">
        <title>Algal genomes reveal evolutionary mosaicism and the fate of nucleomorphs.</title>
        <authorList>
            <consortium name="DOE Joint Genome Institute"/>
            <person name="Curtis B.A."/>
            <person name="Tanifuji G."/>
            <person name="Burki F."/>
            <person name="Gruber A."/>
            <person name="Irimia M."/>
            <person name="Maruyama S."/>
            <person name="Arias M.C."/>
            <person name="Ball S.G."/>
            <person name="Gile G.H."/>
            <person name="Hirakawa Y."/>
            <person name="Hopkins J.F."/>
            <person name="Kuo A."/>
            <person name="Rensing S.A."/>
            <person name="Schmutz J."/>
            <person name="Symeonidi A."/>
            <person name="Elias M."/>
            <person name="Eveleigh R.J."/>
            <person name="Herman E.K."/>
            <person name="Klute M.J."/>
            <person name="Nakayama T."/>
            <person name="Obornik M."/>
            <person name="Reyes-Prieto A."/>
            <person name="Armbrust E.V."/>
            <person name="Aves S.J."/>
            <person name="Beiko R.G."/>
            <person name="Coutinho P."/>
            <person name="Dacks J.B."/>
            <person name="Durnford D.G."/>
            <person name="Fast N.M."/>
            <person name="Green B.R."/>
            <person name="Grisdale C.J."/>
            <person name="Hempel F."/>
            <person name="Henrissat B."/>
            <person name="Hoppner M.P."/>
            <person name="Ishida K."/>
            <person name="Kim E."/>
            <person name="Koreny L."/>
            <person name="Kroth P.G."/>
            <person name="Liu Y."/>
            <person name="Malik S.B."/>
            <person name="Maier U.G."/>
            <person name="McRose D."/>
            <person name="Mock T."/>
            <person name="Neilson J.A."/>
            <person name="Onodera N.T."/>
            <person name="Poole A.M."/>
            <person name="Pritham E.J."/>
            <person name="Richards T.A."/>
            <person name="Rocap G."/>
            <person name="Roy S.W."/>
            <person name="Sarai C."/>
            <person name="Schaack S."/>
            <person name="Shirato S."/>
            <person name="Slamovits C.H."/>
            <person name="Spencer D.F."/>
            <person name="Suzuki S."/>
            <person name="Worden A.Z."/>
            <person name="Zauner S."/>
            <person name="Barry K."/>
            <person name="Bell C."/>
            <person name="Bharti A.K."/>
            <person name="Crow J.A."/>
            <person name="Grimwood J."/>
            <person name="Kramer R."/>
            <person name="Lindquist E."/>
            <person name="Lucas S."/>
            <person name="Salamov A."/>
            <person name="McFadden G.I."/>
            <person name="Lane C.E."/>
            <person name="Keeling P.J."/>
            <person name="Gray M.W."/>
            <person name="Grigoriev I.V."/>
            <person name="Archibald J.M."/>
        </authorList>
    </citation>
    <scope>NUCLEOTIDE SEQUENCE</scope>
    <source>
        <strain evidence="12 14">CCMP2712</strain>
    </source>
</reference>
<comment type="catalytic activity">
    <reaction evidence="10">
        <text>tRNA(Asp) + L-aspartate + ATP = L-aspartyl-tRNA(Asp) + AMP + diphosphate</text>
        <dbReference type="Rhea" id="RHEA:19649"/>
        <dbReference type="Rhea" id="RHEA-COMP:9660"/>
        <dbReference type="Rhea" id="RHEA-COMP:9678"/>
        <dbReference type="ChEBI" id="CHEBI:29991"/>
        <dbReference type="ChEBI" id="CHEBI:30616"/>
        <dbReference type="ChEBI" id="CHEBI:33019"/>
        <dbReference type="ChEBI" id="CHEBI:78442"/>
        <dbReference type="ChEBI" id="CHEBI:78516"/>
        <dbReference type="ChEBI" id="CHEBI:456215"/>
        <dbReference type="EC" id="6.1.1.12"/>
    </reaction>
</comment>
<keyword evidence="4" id="KW-0963">Cytoplasm</keyword>
<dbReference type="EMBL" id="JH992977">
    <property type="protein sequence ID" value="EKX50971.1"/>
    <property type="molecule type" value="Genomic_DNA"/>
</dbReference>
<dbReference type="PANTHER" id="PTHR43450">
    <property type="entry name" value="ASPARTYL-TRNA SYNTHETASE"/>
    <property type="match status" value="1"/>
</dbReference>
<dbReference type="Gene3D" id="3.30.930.10">
    <property type="entry name" value="Bira Bifunctional Protein, Domain 2"/>
    <property type="match status" value="1"/>
</dbReference>
<evidence type="ECO:0000256" key="2">
    <source>
        <dbReference type="ARBA" id="ARBA00005312"/>
    </source>
</evidence>
<dbReference type="CDD" id="cd00776">
    <property type="entry name" value="AsxRS_core"/>
    <property type="match status" value="1"/>
</dbReference>
<dbReference type="InterPro" id="IPR006195">
    <property type="entry name" value="aa-tRNA-synth_II"/>
</dbReference>
<dbReference type="EnsemblProtists" id="EKX50971">
    <property type="protein sequence ID" value="EKX50971"/>
    <property type="gene ID" value="GUITHDRAFT_66444"/>
</dbReference>